<feature type="region of interest" description="Disordered" evidence="1">
    <location>
        <begin position="1"/>
        <end position="31"/>
    </location>
</feature>
<keyword evidence="4" id="KW-1185">Reference proteome</keyword>
<dbReference type="Pfam" id="PF06048">
    <property type="entry name" value="DUF927"/>
    <property type="match status" value="1"/>
</dbReference>
<gene>
    <name evidence="3" type="ORF">OQ287_09300</name>
</gene>
<proteinExistence type="predicted"/>
<protein>
    <submittedName>
        <fullName evidence="3">DUF927 domain-containing protein</fullName>
    </submittedName>
</protein>
<organism evidence="3 4">
    <name type="scientific">Larsenimonas rhizosphaerae</name>
    <dbReference type="NCBI Taxonomy" id="2944682"/>
    <lineage>
        <taxon>Bacteria</taxon>
        <taxon>Pseudomonadati</taxon>
        <taxon>Pseudomonadota</taxon>
        <taxon>Gammaproteobacteria</taxon>
        <taxon>Oceanospirillales</taxon>
        <taxon>Halomonadaceae</taxon>
        <taxon>Larsenimonas</taxon>
    </lineage>
</organism>
<name>A0AA42CU94_9GAMM</name>
<dbReference type="Proteomes" id="UP001165678">
    <property type="component" value="Unassembled WGS sequence"/>
</dbReference>
<evidence type="ECO:0000313" key="3">
    <source>
        <dbReference type="EMBL" id="MCX2524437.1"/>
    </source>
</evidence>
<dbReference type="EMBL" id="JAPIVE010000002">
    <property type="protein sequence ID" value="MCX2524437.1"/>
    <property type="molecule type" value="Genomic_DNA"/>
</dbReference>
<dbReference type="RefSeq" id="WP_265896262.1">
    <property type="nucleotide sequence ID" value="NZ_JAPIVE010000002.1"/>
</dbReference>
<dbReference type="InterPro" id="IPR009270">
    <property type="entry name" value="DUF927"/>
</dbReference>
<feature type="domain" description="DUF927" evidence="2">
    <location>
        <begin position="53"/>
        <end position="324"/>
    </location>
</feature>
<comment type="caution">
    <text evidence="3">The sequence shown here is derived from an EMBL/GenBank/DDBJ whole genome shotgun (WGS) entry which is preliminary data.</text>
</comment>
<reference evidence="3" key="1">
    <citation type="submission" date="2022-11" db="EMBL/GenBank/DDBJ databases">
        <title>Larsenimonas rhizosphaerae sp. nov., isolated from a tidal mudflat.</title>
        <authorList>
            <person name="Lee S.D."/>
            <person name="Kim I.S."/>
        </authorList>
    </citation>
    <scope>NUCLEOTIDE SEQUENCE</scope>
    <source>
        <strain evidence="3">GH2-1</strain>
    </source>
</reference>
<dbReference type="AlphaFoldDB" id="A0AA42CU94"/>
<accession>A0AA42CU94</accession>
<evidence type="ECO:0000313" key="4">
    <source>
        <dbReference type="Proteomes" id="UP001165678"/>
    </source>
</evidence>
<sequence length="602" mass="65795">MTDKTPHTPPKNDGQKPNLALVGDPSAPEHQRLQRPGYAVYTGTTTVEGRRFNAGVWYHGIKQTSPDDAGLPFDLWICSPLHVDAETVDTDDGSIGRLLRFTHRGQVRECVIPMEALAGKGEDVLKSLMRQGLVIEYSQRKHVPAYIASHHHPDRVLDTITRPGWHDPSGAFVLPHRIIGSDRVRFQSSGREARIFDTRGTLAEWQGDVAAYCLGNPVLILSVCCALAGPLLKKVGVNGGGVHLVGDSSSGKSLAQDIAATVWGPLDRFKMSWDMSGGGVEIEASSRNDTVMVIDELSRASPKQIQSHAYAIANGTGRGTMTREREGRPKNYWRLLALSSGERSLGDHAAIAGNTAHAGAELRMVDVNAGTRTYRAFDDVHGLDGEGFHRLLTENVTRHYGHAGPALVEYLLAPDRLAALGERFKAQRRYFAVQGSQAGRVADRFAVMALAGELASEWGILPWPAGTAMKACRHLFHEWLATMGDGNAEDRQIITALADFIALHGDSRFSDVTAQFAATVNHRAGFYEVDQGKRLYLFNRAALGEAVPGYSRERILRALGQRDALVKMDEGRKQKNYRLPGGGSARFFVIDPEKLETEGGAR</sequence>
<evidence type="ECO:0000259" key="2">
    <source>
        <dbReference type="Pfam" id="PF06048"/>
    </source>
</evidence>
<evidence type="ECO:0000256" key="1">
    <source>
        <dbReference type="SAM" id="MobiDB-lite"/>
    </source>
</evidence>